<evidence type="ECO:0000313" key="1">
    <source>
        <dbReference type="EnsemblPlants" id="PGSC0003DMT400094686"/>
    </source>
</evidence>
<protein>
    <submittedName>
        <fullName evidence="1">Uncharacterized protein</fullName>
    </submittedName>
</protein>
<dbReference type="AlphaFoldDB" id="M1DUN4"/>
<sequence length="107" mass="12455">MKDDDDDDEREKIGRIKGVHVDIPKEEIGEVVLCEENGMPSEIERKEKRDDSLILTLTHLLLRVLTLLSVYSWEKLMEDSSFDELNPKVVETTYLIEQVHVDEKNKS</sequence>
<dbReference type="PaxDb" id="4113-PGSC0003DMT400094686"/>
<evidence type="ECO:0000313" key="2">
    <source>
        <dbReference type="Proteomes" id="UP000011115"/>
    </source>
</evidence>
<dbReference type="Gramene" id="PGSC0003DMT400094686">
    <property type="protein sequence ID" value="PGSC0003DMT400094686"/>
    <property type="gene ID" value="PGSC0003DMG400044257"/>
</dbReference>
<dbReference type="InParanoid" id="M1DUN4"/>
<keyword evidence="2" id="KW-1185">Reference proteome</keyword>
<reference evidence="1" key="2">
    <citation type="submission" date="2015-06" db="UniProtKB">
        <authorList>
            <consortium name="EnsemblPlants"/>
        </authorList>
    </citation>
    <scope>IDENTIFICATION</scope>
    <source>
        <strain evidence="1">DM1-3 516 R44</strain>
    </source>
</reference>
<dbReference type="HOGENOM" id="CLU_2214656_0_0_1"/>
<dbReference type="Proteomes" id="UP000011115">
    <property type="component" value="Unassembled WGS sequence"/>
</dbReference>
<reference evidence="2" key="1">
    <citation type="journal article" date="2011" name="Nature">
        <title>Genome sequence and analysis of the tuber crop potato.</title>
        <authorList>
            <consortium name="The Potato Genome Sequencing Consortium"/>
        </authorList>
    </citation>
    <scope>NUCLEOTIDE SEQUENCE [LARGE SCALE GENOMIC DNA]</scope>
    <source>
        <strain evidence="2">cv. DM1-3 516 R44</strain>
    </source>
</reference>
<organism evidence="1 2">
    <name type="scientific">Solanum tuberosum</name>
    <name type="common">Potato</name>
    <dbReference type="NCBI Taxonomy" id="4113"/>
    <lineage>
        <taxon>Eukaryota</taxon>
        <taxon>Viridiplantae</taxon>
        <taxon>Streptophyta</taxon>
        <taxon>Embryophyta</taxon>
        <taxon>Tracheophyta</taxon>
        <taxon>Spermatophyta</taxon>
        <taxon>Magnoliopsida</taxon>
        <taxon>eudicotyledons</taxon>
        <taxon>Gunneridae</taxon>
        <taxon>Pentapetalae</taxon>
        <taxon>asterids</taxon>
        <taxon>lamiids</taxon>
        <taxon>Solanales</taxon>
        <taxon>Solanaceae</taxon>
        <taxon>Solanoideae</taxon>
        <taxon>Solaneae</taxon>
        <taxon>Solanum</taxon>
    </lineage>
</organism>
<accession>M1DUN4</accession>
<proteinExistence type="predicted"/>
<dbReference type="EnsemblPlants" id="PGSC0003DMT400094686">
    <property type="protein sequence ID" value="PGSC0003DMT400094686"/>
    <property type="gene ID" value="PGSC0003DMG400044257"/>
</dbReference>
<name>M1DUN4_SOLTU</name>